<dbReference type="RefSeq" id="WP_340240793.1">
    <property type="nucleotide sequence ID" value="NZ_JBBEWC010000026.1"/>
</dbReference>
<dbReference type="CDD" id="cd00090">
    <property type="entry name" value="HTH_ARSR"/>
    <property type="match status" value="1"/>
</dbReference>
<comment type="caution">
    <text evidence="5">The sequence shown here is derived from an EMBL/GenBank/DDBJ whole genome shotgun (WGS) entry which is preliminary data.</text>
</comment>
<dbReference type="Gene3D" id="1.10.10.10">
    <property type="entry name" value="Winged helix-like DNA-binding domain superfamily/Winged helix DNA-binding domain"/>
    <property type="match status" value="1"/>
</dbReference>
<dbReference type="EMBL" id="JBHULC010000015">
    <property type="protein sequence ID" value="MFD2522241.1"/>
    <property type="molecule type" value="Genomic_DNA"/>
</dbReference>
<keyword evidence="6" id="KW-1185">Reference proteome</keyword>
<dbReference type="InterPro" id="IPR011991">
    <property type="entry name" value="ArsR-like_HTH"/>
</dbReference>
<evidence type="ECO:0000313" key="6">
    <source>
        <dbReference type="Proteomes" id="UP001597510"/>
    </source>
</evidence>
<reference evidence="6" key="1">
    <citation type="journal article" date="2019" name="Int. J. Syst. Evol. Microbiol.">
        <title>The Global Catalogue of Microorganisms (GCM) 10K type strain sequencing project: providing services to taxonomists for standard genome sequencing and annotation.</title>
        <authorList>
            <consortium name="The Broad Institute Genomics Platform"/>
            <consortium name="The Broad Institute Genome Sequencing Center for Infectious Disease"/>
            <person name="Wu L."/>
            <person name="Ma J."/>
        </authorList>
    </citation>
    <scope>NUCLEOTIDE SEQUENCE [LARGE SCALE GENOMIC DNA]</scope>
    <source>
        <strain evidence="6">KCTC 52344</strain>
    </source>
</reference>
<name>A0ABW5J8S8_9BACT</name>
<keyword evidence="3" id="KW-0804">Transcription</keyword>
<gene>
    <name evidence="5" type="ORF">ACFSR2_15175</name>
</gene>
<protein>
    <submittedName>
        <fullName evidence="5">Winged helix-turn-helix transcriptional regulator</fullName>
    </submittedName>
</protein>
<evidence type="ECO:0000259" key="4">
    <source>
        <dbReference type="PROSITE" id="PS51118"/>
    </source>
</evidence>
<dbReference type="PROSITE" id="PS51118">
    <property type="entry name" value="HTH_HXLR"/>
    <property type="match status" value="1"/>
</dbReference>
<evidence type="ECO:0000313" key="5">
    <source>
        <dbReference type="EMBL" id="MFD2522241.1"/>
    </source>
</evidence>
<evidence type="ECO:0000256" key="2">
    <source>
        <dbReference type="ARBA" id="ARBA00023125"/>
    </source>
</evidence>
<dbReference type="InterPro" id="IPR036390">
    <property type="entry name" value="WH_DNA-bd_sf"/>
</dbReference>
<organism evidence="5 6">
    <name type="scientific">Emticicia soli</name>
    <dbReference type="NCBI Taxonomy" id="2027878"/>
    <lineage>
        <taxon>Bacteria</taxon>
        <taxon>Pseudomonadati</taxon>
        <taxon>Bacteroidota</taxon>
        <taxon>Cytophagia</taxon>
        <taxon>Cytophagales</taxon>
        <taxon>Leadbetterellaceae</taxon>
        <taxon>Emticicia</taxon>
    </lineage>
</organism>
<sequence length="126" mass="14240">MRNKQKQGQLRDVQDVIDIIGGRWRGAILASLCDKPKRFNELKRDLGEITPRILTKELKYLEMNKLVNREGDTASVLYSLTEHGHSLDPLIGAIVMWGQKHRKVVLADAETSKEANIEGFEAKQAS</sequence>
<dbReference type="PANTHER" id="PTHR33204:SF29">
    <property type="entry name" value="TRANSCRIPTIONAL REGULATOR"/>
    <property type="match status" value="1"/>
</dbReference>
<keyword evidence="2" id="KW-0238">DNA-binding</keyword>
<evidence type="ECO:0000256" key="3">
    <source>
        <dbReference type="ARBA" id="ARBA00023163"/>
    </source>
</evidence>
<dbReference type="Proteomes" id="UP001597510">
    <property type="component" value="Unassembled WGS sequence"/>
</dbReference>
<dbReference type="InterPro" id="IPR002577">
    <property type="entry name" value="HTH_HxlR"/>
</dbReference>
<feature type="domain" description="HTH hxlR-type" evidence="4">
    <location>
        <begin position="11"/>
        <end position="106"/>
    </location>
</feature>
<dbReference type="Pfam" id="PF01638">
    <property type="entry name" value="HxlR"/>
    <property type="match status" value="1"/>
</dbReference>
<accession>A0ABW5J8S8</accession>
<evidence type="ECO:0000256" key="1">
    <source>
        <dbReference type="ARBA" id="ARBA00023015"/>
    </source>
</evidence>
<dbReference type="PANTHER" id="PTHR33204">
    <property type="entry name" value="TRANSCRIPTIONAL REGULATOR, MARR FAMILY"/>
    <property type="match status" value="1"/>
</dbReference>
<proteinExistence type="predicted"/>
<dbReference type="InterPro" id="IPR036388">
    <property type="entry name" value="WH-like_DNA-bd_sf"/>
</dbReference>
<dbReference type="SUPFAM" id="SSF46785">
    <property type="entry name" value="Winged helix' DNA-binding domain"/>
    <property type="match status" value="1"/>
</dbReference>
<keyword evidence="1" id="KW-0805">Transcription regulation</keyword>